<dbReference type="Proteomes" id="UP000739538">
    <property type="component" value="Unassembled WGS sequence"/>
</dbReference>
<dbReference type="InterPro" id="IPR026444">
    <property type="entry name" value="Secre_tail"/>
</dbReference>
<gene>
    <name evidence="4" type="ORF">KDA27_11535</name>
</gene>
<proteinExistence type="predicted"/>
<dbReference type="SUPFAM" id="SSF110296">
    <property type="entry name" value="Oligoxyloglucan reducing end-specific cellobiohydrolase"/>
    <property type="match status" value="2"/>
</dbReference>
<dbReference type="Gene3D" id="2.130.10.10">
    <property type="entry name" value="YVTN repeat-like/Quinoprotein amine dehydrogenase"/>
    <property type="match status" value="1"/>
</dbReference>
<dbReference type="Pfam" id="PF18962">
    <property type="entry name" value="Por_Secre_tail"/>
    <property type="match status" value="1"/>
</dbReference>
<reference evidence="4" key="1">
    <citation type="submission" date="2020-04" db="EMBL/GenBank/DDBJ databases">
        <authorList>
            <person name="Zhang T."/>
        </authorList>
    </citation>
    <scope>NUCLEOTIDE SEQUENCE</scope>
    <source>
        <strain evidence="4">HKST-UBA02</strain>
    </source>
</reference>
<feature type="domain" description="Photosynthesis system II assembly factor Ycf48/Hcf136-like" evidence="2">
    <location>
        <begin position="140"/>
        <end position="304"/>
    </location>
</feature>
<keyword evidence="1" id="KW-0732">Signal</keyword>
<evidence type="ECO:0000313" key="5">
    <source>
        <dbReference type="Proteomes" id="UP000739538"/>
    </source>
</evidence>
<accession>A0A956SEL0</accession>
<protein>
    <submittedName>
        <fullName evidence="4">T9SS type A sorting domain-containing protein</fullName>
    </submittedName>
</protein>
<feature type="domain" description="Secretion system C-terminal sorting" evidence="3">
    <location>
        <begin position="329"/>
        <end position="405"/>
    </location>
</feature>
<dbReference type="NCBIfam" id="TIGR04183">
    <property type="entry name" value="Por_Secre_tail"/>
    <property type="match status" value="1"/>
</dbReference>
<sequence length="408" mass="42837">MGKHLLFALLAIIPGIAQAQNWTVIPMATDQSLNAINSSFTNRYIVGDGGFVAESDGGLVNWTVVDVGTSGDLIATHRPSGGQIWVSGDSGVCRVFYSGVWHDGSIPNSAEDFIVCSRSSGWSFAAGTGGSIYRSTNLGVSWQLQQSGTTNALHDGNGSVSSLAFVVGDNGTILKTTNGGVDWVQKPTGTTANLYAYLEVVTGVLAAAGEDGTILRSTDDGESWTAVDSGTNATIHDLTTSWVSGFQVLAVGEGGLVLQSTDAGASWCRLNSETDVDLYACEWSAGQTLLVMGAGGYMAMSSNGAGGCFDPATVEEPFTLAGIQIDGPWPQPLSGEGRIEFEAESARHLRADVFDAMGRKVESLCDQTLNAGQRHAFDFDASSWSSGAYFVRVTTDEGVVSRRVLVVR</sequence>
<dbReference type="InterPro" id="IPR028203">
    <property type="entry name" value="PSII_CF48-like_dom"/>
</dbReference>
<dbReference type="AlphaFoldDB" id="A0A956SEL0"/>
<feature type="chain" id="PRO_5037959803" evidence="1">
    <location>
        <begin position="20"/>
        <end position="408"/>
    </location>
</feature>
<reference evidence="4" key="2">
    <citation type="journal article" date="2021" name="Microbiome">
        <title>Successional dynamics and alternative stable states in a saline activated sludge microbial community over 9 years.</title>
        <authorList>
            <person name="Wang Y."/>
            <person name="Ye J."/>
            <person name="Ju F."/>
            <person name="Liu L."/>
            <person name="Boyd J.A."/>
            <person name="Deng Y."/>
            <person name="Parks D.H."/>
            <person name="Jiang X."/>
            <person name="Yin X."/>
            <person name="Woodcroft B.J."/>
            <person name="Tyson G.W."/>
            <person name="Hugenholtz P."/>
            <person name="Polz M.F."/>
            <person name="Zhang T."/>
        </authorList>
    </citation>
    <scope>NUCLEOTIDE SEQUENCE</scope>
    <source>
        <strain evidence="4">HKST-UBA02</strain>
    </source>
</reference>
<evidence type="ECO:0000259" key="3">
    <source>
        <dbReference type="Pfam" id="PF18962"/>
    </source>
</evidence>
<evidence type="ECO:0000313" key="4">
    <source>
        <dbReference type="EMBL" id="MCA9756424.1"/>
    </source>
</evidence>
<dbReference type="Pfam" id="PF14870">
    <property type="entry name" value="PSII_BNR"/>
    <property type="match status" value="1"/>
</dbReference>
<dbReference type="InterPro" id="IPR015943">
    <property type="entry name" value="WD40/YVTN_repeat-like_dom_sf"/>
</dbReference>
<feature type="signal peptide" evidence="1">
    <location>
        <begin position="1"/>
        <end position="19"/>
    </location>
</feature>
<dbReference type="EMBL" id="JAGQHS010000052">
    <property type="protein sequence ID" value="MCA9756424.1"/>
    <property type="molecule type" value="Genomic_DNA"/>
</dbReference>
<organism evidence="4 5">
    <name type="scientific">Eiseniibacteriota bacterium</name>
    <dbReference type="NCBI Taxonomy" id="2212470"/>
    <lineage>
        <taxon>Bacteria</taxon>
        <taxon>Candidatus Eiseniibacteriota</taxon>
    </lineage>
</organism>
<comment type="caution">
    <text evidence="4">The sequence shown here is derived from an EMBL/GenBank/DDBJ whole genome shotgun (WGS) entry which is preliminary data.</text>
</comment>
<evidence type="ECO:0000259" key="2">
    <source>
        <dbReference type="Pfam" id="PF14870"/>
    </source>
</evidence>
<evidence type="ECO:0000256" key="1">
    <source>
        <dbReference type="SAM" id="SignalP"/>
    </source>
</evidence>
<name>A0A956SEL0_UNCEI</name>